<dbReference type="OrthoDB" id="9794954at2"/>
<proteinExistence type="predicted"/>
<dbReference type="PROSITE" id="PS51379">
    <property type="entry name" value="4FE4S_FER_2"/>
    <property type="match status" value="2"/>
</dbReference>
<reference evidence="8" key="1">
    <citation type="submission" date="2016-11" db="EMBL/GenBank/DDBJ databases">
        <authorList>
            <person name="Varghese N."/>
            <person name="Submissions S."/>
        </authorList>
    </citation>
    <scope>NUCLEOTIDE SEQUENCE [LARGE SCALE GENOMIC DNA]</scope>
    <source>
        <strain evidence="8">DSM 16219</strain>
    </source>
</reference>
<evidence type="ECO:0000256" key="5">
    <source>
        <dbReference type="ARBA" id="ARBA00023014"/>
    </source>
</evidence>
<evidence type="ECO:0000256" key="3">
    <source>
        <dbReference type="ARBA" id="ARBA00022737"/>
    </source>
</evidence>
<evidence type="ECO:0000256" key="1">
    <source>
        <dbReference type="ARBA" id="ARBA00022485"/>
    </source>
</evidence>
<evidence type="ECO:0000259" key="6">
    <source>
        <dbReference type="PROSITE" id="PS51379"/>
    </source>
</evidence>
<dbReference type="InterPro" id="IPR010226">
    <property type="entry name" value="NADH_quinone_OxRdtase_chainI"/>
</dbReference>
<feature type="domain" description="4Fe-4S ferredoxin-type" evidence="6">
    <location>
        <begin position="65"/>
        <end position="94"/>
    </location>
</feature>
<sequence length="116" mass="12795">MNKLSALDRFNIPDYFDPQQLVTANLDFSDDKCVRCRLCTVICPGRSIVMDRGAKGKKKPLPYLEEIVPDITGCIGCGCCAAACPEGAISVTSAFLPTKFYLHLHQTADMSFPKKY</sequence>
<evidence type="ECO:0000256" key="4">
    <source>
        <dbReference type="ARBA" id="ARBA00023004"/>
    </source>
</evidence>
<dbReference type="EMBL" id="FQZU01000003">
    <property type="protein sequence ID" value="SHI96840.1"/>
    <property type="molecule type" value="Genomic_DNA"/>
</dbReference>
<organism evidence="7 8">
    <name type="scientific">Desulfatibacillum alkenivorans DSM 16219</name>
    <dbReference type="NCBI Taxonomy" id="1121393"/>
    <lineage>
        <taxon>Bacteria</taxon>
        <taxon>Pseudomonadati</taxon>
        <taxon>Thermodesulfobacteriota</taxon>
        <taxon>Desulfobacteria</taxon>
        <taxon>Desulfobacterales</taxon>
        <taxon>Desulfatibacillaceae</taxon>
        <taxon>Desulfatibacillum</taxon>
    </lineage>
</organism>
<evidence type="ECO:0000256" key="2">
    <source>
        <dbReference type="ARBA" id="ARBA00022723"/>
    </source>
</evidence>
<dbReference type="AlphaFoldDB" id="A0A1M6FGJ4"/>
<dbReference type="Proteomes" id="UP000183994">
    <property type="component" value="Unassembled WGS sequence"/>
</dbReference>
<dbReference type="Pfam" id="PF12838">
    <property type="entry name" value="Fer4_7"/>
    <property type="match status" value="1"/>
</dbReference>
<dbReference type="RefSeq" id="WP_073473145.1">
    <property type="nucleotide sequence ID" value="NZ_FQZU01000003.1"/>
</dbReference>
<dbReference type="GO" id="GO:0046872">
    <property type="term" value="F:metal ion binding"/>
    <property type="evidence" value="ECO:0007669"/>
    <property type="project" value="UniProtKB-KW"/>
</dbReference>
<dbReference type="GO" id="GO:0051539">
    <property type="term" value="F:4 iron, 4 sulfur cluster binding"/>
    <property type="evidence" value="ECO:0007669"/>
    <property type="project" value="UniProtKB-KW"/>
</dbReference>
<feature type="domain" description="4Fe-4S ferredoxin-type" evidence="6">
    <location>
        <begin position="24"/>
        <end position="53"/>
    </location>
</feature>
<evidence type="ECO:0000313" key="8">
    <source>
        <dbReference type="Proteomes" id="UP000183994"/>
    </source>
</evidence>
<keyword evidence="1" id="KW-0004">4Fe-4S</keyword>
<dbReference type="GO" id="GO:0016020">
    <property type="term" value="C:membrane"/>
    <property type="evidence" value="ECO:0007669"/>
    <property type="project" value="InterPro"/>
</dbReference>
<keyword evidence="3" id="KW-0677">Repeat</keyword>
<dbReference type="Gene3D" id="3.30.70.3270">
    <property type="match status" value="1"/>
</dbReference>
<keyword evidence="8" id="KW-1185">Reference proteome</keyword>
<dbReference type="InterPro" id="IPR017900">
    <property type="entry name" value="4Fe4S_Fe_S_CS"/>
</dbReference>
<dbReference type="SUPFAM" id="SSF54862">
    <property type="entry name" value="4Fe-4S ferredoxins"/>
    <property type="match status" value="1"/>
</dbReference>
<name>A0A1M6FGJ4_9BACT</name>
<protein>
    <submittedName>
        <fullName evidence="7">NADH-quinone oxidoreductase subunit I</fullName>
    </submittedName>
</protein>
<keyword evidence="4" id="KW-0408">Iron</keyword>
<keyword evidence="2" id="KW-0479">Metal-binding</keyword>
<dbReference type="PANTHER" id="PTHR10849">
    <property type="entry name" value="NADH DEHYDROGENASE UBIQUINONE IRON-SULFUR PROTEIN 8, MITOCHONDRIAL"/>
    <property type="match status" value="1"/>
</dbReference>
<gene>
    <name evidence="7" type="ORF">SAMN02745216_00816</name>
</gene>
<evidence type="ECO:0000313" key="7">
    <source>
        <dbReference type="EMBL" id="SHI96840.1"/>
    </source>
</evidence>
<dbReference type="InterPro" id="IPR017896">
    <property type="entry name" value="4Fe4S_Fe-S-bd"/>
</dbReference>
<dbReference type="STRING" id="1121393.SAMN02745216_00816"/>
<dbReference type="GO" id="GO:0016651">
    <property type="term" value="F:oxidoreductase activity, acting on NAD(P)H"/>
    <property type="evidence" value="ECO:0007669"/>
    <property type="project" value="InterPro"/>
</dbReference>
<dbReference type="PROSITE" id="PS00198">
    <property type="entry name" value="4FE4S_FER_1"/>
    <property type="match status" value="1"/>
</dbReference>
<accession>A0A1M6FGJ4</accession>
<keyword evidence="5" id="KW-0411">Iron-sulfur</keyword>